<dbReference type="OrthoDB" id="27171at2"/>
<sequence length="349" mass="39347">MSWMSRHFWNIKNWHWVSSAICLIGLLLFAATGITLNHAADIESEPQIASIENLVPASLLRQLKPSRQLPQTFYSWYKETTGMALSDSALIQWEQNELYVASPRPGGDRWFTVALDTGEFYQEATDRGTLAYLNDLHKGRNTGPAWRWFIDIFSAACVVFSLTGLWLLKRYAKGRKSTWPLVIAGLLIPVAFLLYPAHAEADELKITLPRIKVAEYHAPYVAVWLADDKAKRVKDIAVWYDTQMENQKGEKWLKDLRLWWRRSGRSAELPIDGVSGATRRPGTSTVDLDGTFDNLPAGNYVLYVEAARELGGREVLSVPLTLPVTTASTEKAQGKNEITTIELKTEPHS</sequence>
<dbReference type="EMBL" id="CP052766">
    <property type="protein sequence ID" value="QJR80695.1"/>
    <property type="molecule type" value="Genomic_DNA"/>
</dbReference>
<gene>
    <name evidence="2" type="ORF">CA267_007830</name>
</gene>
<dbReference type="Pfam" id="PF16357">
    <property type="entry name" value="PepSY_TM_like_2"/>
    <property type="match status" value="1"/>
</dbReference>
<feature type="transmembrane region" description="Helical" evidence="1">
    <location>
        <begin position="179"/>
        <end position="197"/>
    </location>
</feature>
<dbReference type="KEGG" id="apel:CA267_007830"/>
<dbReference type="PANTHER" id="PTHR40115:SF1">
    <property type="entry name" value="INNER MEMBRANE PROTEIN WITH PEPSY TM HELIX"/>
    <property type="match status" value="1"/>
</dbReference>
<protein>
    <submittedName>
        <fullName evidence="2">DUF2271 domain-containing protein</fullName>
    </submittedName>
</protein>
<proteinExistence type="predicted"/>
<dbReference type="InterPro" id="IPR014469">
    <property type="entry name" value="DUF2271"/>
</dbReference>
<dbReference type="InterPro" id="IPR032307">
    <property type="entry name" value="PepSY_TM-like_2"/>
</dbReference>
<reference evidence="2 3" key="2">
    <citation type="submission" date="2020-04" db="EMBL/GenBank/DDBJ databases">
        <title>Complete genome sequence of Alteromonas pelagimontana 5.12T.</title>
        <authorList>
            <person name="Sinha R.K."/>
            <person name="Krishnan K.P."/>
            <person name="Kurian J.P."/>
        </authorList>
    </citation>
    <scope>NUCLEOTIDE SEQUENCE [LARGE SCALE GENOMIC DNA]</scope>
    <source>
        <strain evidence="2 3">5.12</strain>
    </source>
</reference>
<dbReference type="Pfam" id="PF10029">
    <property type="entry name" value="DUF2271"/>
    <property type="match status" value="1"/>
</dbReference>
<name>A0A6M4MDN4_9ALTE</name>
<accession>A0A6M4MDN4</accession>
<evidence type="ECO:0000313" key="3">
    <source>
        <dbReference type="Proteomes" id="UP000219285"/>
    </source>
</evidence>
<dbReference type="AlphaFoldDB" id="A0A6M4MDN4"/>
<keyword evidence="1" id="KW-1133">Transmembrane helix</keyword>
<keyword evidence="1" id="KW-0812">Transmembrane</keyword>
<keyword evidence="1" id="KW-0472">Membrane</keyword>
<organism evidence="2 3">
    <name type="scientific">Alteromonas pelagimontana</name>
    <dbReference type="NCBI Taxonomy" id="1858656"/>
    <lineage>
        <taxon>Bacteria</taxon>
        <taxon>Pseudomonadati</taxon>
        <taxon>Pseudomonadota</taxon>
        <taxon>Gammaproteobacteria</taxon>
        <taxon>Alteromonadales</taxon>
        <taxon>Alteromonadaceae</taxon>
        <taxon>Alteromonas/Salinimonas group</taxon>
        <taxon>Alteromonas</taxon>
    </lineage>
</organism>
<evidence type="ECO:0000313" key="2">
    <source>
        <dbReference type="EMBL" id="QJR80695.1"/>
    </source>
</evidence>
<reference evidence="3" key="1">
    <citation type="submission" date="2014-12" db="EMBL/GenBank/DDBJ databases">
        <title>Complete genome sequence of a multi-drug resistant Klebsiella pneumoniae.</title>
        <authorList>
            <person name="Hua X."/>
            <person name="Chen Q."/>
            <person name="Li X."/>
            <person name="Feng Y."/>
            <person name="Ruan Z."/>
            <person name="Yu Y."/>
        </authorList>
    </citation>
    <scope>NUCLEOTIDE SEQUENCE [LARGE SCALE GENOMIC DNA]</scope>
    <source>
        <strain evidence="3">5.12</strain>
    </source>
</reference>
<feature type="transmembrane region" description="Helical" evidence="1">
    <location>
        <begin position="145"/>
        <end position="167"/>
    </location>
</feature>
<dbReference type="PANTHER" id="PTHR40115">
    <property type="entry name" value="INNER MEMBRANE PROTEIN WITH PEPSY TM HELIX"/>
    <property type="match status" value="1"/>
</dbReference>
<evidence type="ECO:0000256" key="1">
    <source>
        <dbReference type="SAM" id="Phobius"/>
    </source>
</evidence>
<keyword evidence="3" id="KW-1185">Reference proteome</keyword>
<dbReference type="Proteomes" id="UP000219285">
    <property type="component" value="Chromosome"/>
</dbReference>
<dbReference type="RefSeq" id="WP_075608004.1">
    <property type="nucleotide sequence ID" value="NZ_CP052766.1"/>
</dbReference>